<organism evidence="2 3">
    <name type="scientific">Ophiobolus disseminans</name>
    <dbReference type="NCBI Taxonomy" id="1469910"/>
    <lineage>
        <taxon>Eukaryota</taxon>
        <taxon>Fungi</taxon>
        <taxon>Dikarya</taxon>
        <taxon>Ascomycota</taxon>
        <taxon>Pezizomycotina</taxon>
        <taxon>Dothideomycetes</taxon>
        <taxon>Pleosporomycetidae</taxon>
        <taxon>Pleosporales</taxon>
        <taxon>Pleosporineae</taxon>
        <taxon>Phaeosphaeriaceae</taxon>
        <taxon>Ophiobolus</taxon>
    </lineage>
</organism>
<feature type="compositionally biased region" description="Acidic residues" evidence="1">
    <location>
        <begin position="325"/>
        <end position="335"/>
    </location>
</feature>
<proteinExistence type="predicted"/>
<dbReference type="Proteomes" id="UP000799424">
    <property type="component" value="Unassembled WGS sequence"/>
</dbReference>
<reference evidence="2" key="1">
    <citation type="journal article" date="2020" name="Stud. Mycol.">
        <title>101 Dothideomycetes genomes: a test case for predicting lifestyles and emergence of pathogens.</title>
        <authorList>
            <person name="Haridas S."/>
            <person name="Albert R."/>
            <person name="Binder M."/>
            <person name="Bloem J."/>
            <person name="Labutti K."/>
            <person name="Salamov A."/>
            <person name="Andreopoulos B."/>
            <person name="Baker S."/>
            <person name="Barry K."/>
            <person name="Bills G."/>
            <person name="Bluhm B."/>
            <person name="Cannon C."/>
            <person name="Castanera R."/>
            <person name="Culley D."/>
            <person name="Daum C."/>
            <person name="Ezra D."/>
            <person name="Gonzalez J."/>
            <person name="Henrissat B."/>
            <person name="Kuo A."/>
            <person name="Liang C."/>
            <person name="Lipzen A."/>
            <person name="Lutzoni F."/>
            <person name="Magnuson J."/>
            <person name="Mondo S."/>
            <person name="Nolan M."/>
            <person name="Ohm R."/>
            <person name="Pangilinan J."/>
            <person name="Park H.-J."/>
            <person name="Ramirez L."/>
            <person name="Alfaro M."/>
            <person name="Sun H."/>
            <person name="Tritt A."/>
            <person name="Yoshinaga Y."/>
            <person name="Zwiers L.-H."/>
            <person name="Turgeon B."/>
            <person name="Goodwin S."/>
            <person name="Spatafora J."/>
            <person name="Crous P."/>
            <person name="Grigoriev I."/>
        </authorList>
    </citation>
    <scope>NUCLEOTIDE SEQUENCE</scope>
    <source>
        <strain evidence="2">CBS 113818</strain>
    </source>
</reference>
<evidence type="ECO:0000256" key="1">
    <source>
        <dbReference type="SAM" id="MobiDB-lite"/>
    </source>
</evidence>
<evidence type="ECO:0000313" key="3">
    <source>
        <dbReference type="Proteomes" id="UP000799424"/>
    </source>
</evidence>
<feature type="compositionally biased region" description="Polar residues" evidence="1">
    <location>
        <begin position="1"/>
        <end position="20"/>
    </location>
</feature>
<sequence length="344" mass="37812">MHWTPDPQQGYNPHVNSTPLPTRETHDPYLGLSNDIDATLSYGGSQASDLEVVPHGAVPAVTPAWSIRPAQQSVYATMNNAYPVDYGTPRGYGGAQGPYAQFDEHVAVSATTPALPFRPAQQSVYTPMNSTTPVAYGMPQGLRRVQDPSPHFDQHVAARVAMPRYTTPQGVQGRQGPYSRFEQHHMLQTRANVTHMTAHGAPQGYEGIQNPRHQVGNQLFPGIQPLLPFPPSTQTAQYTPYTTSLPSIPSLRPLPNPTTPPISTSQPSARTNSSPALRQLHKAGDNIPPLNEPRKTNPDSRGVMRREWTIKKKTRERTKKSVSEEDHESGEDEMGAQEGEVRGR</sequence>
<accession>A0A6A6ZW53</accession>
<evidence type="ECO:0000313" key="2">
    <source>
        <dbReference type="EMBL" id="KAF2825291.1"/>
    </source>
</evidence>
<dbReference type="EMBL" id="MU006228">
    <property type="protein sequence ID" value="KAF2825291.1"/>
    <property type="molecule type" value="Genomic_DNA"/>
</dbReference>
<feature type="compositionally biased region" description="Polar residues" evidence="1">
    <location>
        <begin position="232"/>
        <end position="243"/>
    </location>
</feature>
<dbReference type="AlphaFoldDB" id="A0A6A6ZW53"/>
<protein>
    <submittedName>
        <fullName evidence="2">Uncharacterized protein</fullName>
    </submittedName>
</protein>
<feature type="region of interest" description="Disordered" evidence="1">
    <location>
        <begin position="221"/>
        <end position="344"/>
    </location>
</feature>
<gene>
    <name evidence="2" type="ORF">CC86DRAFT_41642</name>
</gene>
<keyword evidence="3" id="KW-1185">Reference proteome</keyword>
<feature type="compositionally biased region" description="Basic and acidic residues" evidence="1">
    <location>
        <begin position="292"/>
        <end position="310"/>
    </location>
</feature>
<name>A0A6A6ZW53_9PLEO</name>
<feature type="region of interest" description="Disordered" evidence="1">
    <location>
        <begin position="1"/>
        <end position="28"/>
    </location>
</feature>